<dbReference type="PANTHER" id="PTHR21528">
    <property type="entry name" value="DEHYDRODOLICHYL DIPHOSPHATE SYNTHASE COMPLEX SUBUNIT NUS1"/>
    <property type="match status" value="1"/>
</dbReference>
<comment type="cofactor">
    <cofactor evidence="1">
        <name>Mg(2+)</name>
        <dbReference type="ChEBI" id="CHEBI:18420"/>
    </cofactor>
</comment>
<keyword evidence="8" id="KW-0256">Endoplasmic reticulum</keyword>
<feature type="region of interest" description="Disordered" evidence="13">
    <location>
        <begin position="426"/>
        <end position="446"/>
    </location>
</feature>
<keyword evidence="7 14" id="KW-0812">Transmembrane</keyword>
<dbReference type="UniPathway" id="UPA00378"/>
<dbReference type="RefSeq" id="XP_013240876.1">
    <property type="nucleotide sequence ID" value="XM_013385422.1"/>
</dbReference>
<comment type="subcellular location">
    <subcellularLocation>
        <location evidence="2">Endoplasmic reticulum membrane</location>
    </subcellularLocation>
</comment>
<evidence type="ECO:0000256" key="11">
    <source>
        <dbReference type="ARBA" id="ARBA00023136"/>
    </source>
</evidence>
<dbReference type="OrthoDB" id="3057168at2759"/>
<comment type="caution">
    <text evidence="15">The sequence shown here is derived from an EMBL/GenBank/DDBJ whole genome shotgun (WGS) entry which is preliminary data.</text>
</comment>
<comment type="catalytic activity">
    <reaction evidence="12">
        <text>n isopentenyl diphosphate + (2E,6E)-farnesyl diphosphate = a di-trans,poly-cis-polyprenyl diphosphate + n diphosphate</text>
        <dbReference type="Rhea" id="RHEA:53008"/>
        <dbReference type="Rhea" id="RHEA-COMP:19494"/>
        <dbReference type="ChEBI" id="CHEBI:33019"/>
        <dbReference type="ChEBI" id="CHEBI:128769"/>
        <dbReference type="ChEBI" id="CHEBI:136960"/>
        <dbReference type="ChEBI" id="CHEBI:175763"/>
        <dbReference type="EC" id="2.5.1.87"/>
    </reaction>
</comment>
<dbReference type="InParanoid" id="A0A066VB32"/>
<dbReference type="GO" id="GO:0045547">
    <property type="term" value="F:ditrans,polycis-polyprenyl diphosphate synthase [(2E,6E)-farnesyl diphosphate specific] activity"/>
    <property type="evidence" value="ECO:0007669"/>
    <property type="project" value="UniProtKB-EC"/>
</dbReference>
<evidence type="ECO:0000256" key="2">
    <source>
        <dbReference type="ARBA" id="ARBA00004586"/>
    </source>
</evidence>
<feature type="region of interest" description="Disordered" evidence="13">
    <location>
        <begin position="1"/>
        <end position="37"/>
    </location>
</feature>
<protein>
    <recommendedName>
        <fullName evidence="5">ditrans,polycis-polyprenyl diphosphate synthase [(2E,6E)-farnesyldiphosphate specific]</fullName>
        <ecNumber evidence="5">2.5.1.87</ecNumber>
    </recommendedName>
</protein>
<evidence type="ECO:0000256" key="10">
    <source>
        <dbReference type="ARBA" id="ARBA00022989"/>
    </source>
</evidence>
<dbReference type="InterPro" id="IPR036424">
    <property type="entry name" value="UPP_synth-like_sf"/>
</dbReference>
<dbReference type="GO" id="GO:1904423">
    <property type="term" value="C:dehydrodolichyl diphosphate synthase complex"/>
    <property type="evidence" value="ECO:0007669"/>
    <property type="project" value="InterPro"/>
</dbReference>
<dbReference type="SUPFAM" id="SSF64005">
    <property type="entry name" value="Undecaprenyl diphosphate synthase"/>
    <property type="match status" value="1"/>
</dbReference>
<evidence type="ECO:0000256" key="4">
    <source>
        <dbReference type="ARBA" id="ARBA00005432"/>
    </source>
</evidence>
<name>A0A066VB32_TILAU</name>
<dbReference type="STRING" id="1037660.A0A066VB32"/>
<evidence type="ECO:0000313" key="16">
    <source>
        <dbReference type="Proteomes" id="UP000027361"/>
    </source>
</evidence>
<dbReference type="GeneID" id="25266696"/>
<dbReference type="EMBL" id="JMSN01000111">
    <property type="protein sequence ID" value="KDN38942.1"/>
    <property type="molecule type" value="Genomic_DNA"/>
</dbReference>
<dbReference type="EC" id="2.5.1.87" evidence="5"/>
<evidence type="ECO:0000256" key="9">
    <source>
        <dbReference type="ARBA" id="ARBA00022842"/>
    </source>
</evidence>
<dbReference type="PANTHER" id="PTHR21528:SF0">
    <property type="entry name" value="DEHYDRODOLICHYL DIPHOSPHATE SYNTHASE COMPLEX SUBUNIT NUS1"/>
    <property type="match status" value="1"/>
</dbReference>
<dbReference type="GO" id="GO:0005789">
    <property type="term" value="C:endoplasmic reticulum membrane"/>
    <property type="evidence" value="ECO:0007669"/>
    <property type="project" value="UniProtKB-SubCell"/>
</dbReference>
<keyword evidence="9" id="KW-0460">Magnesium</keyword>
<evidence type="ECO:0000256" key="14">
    <source>
        <dbReference type="SAM" id="Phobius"/>
    </source>
</evidence>
<keyword evidence="11 14" id="KW-0472">Membrane</keyword>
<comment type="similarity">
    <text evidence="4">Belongs to the UPP synthase family.</text>
</comment>
<accession>A0A066VB32</accession>
<keyword evidence="10 14" id="KW-1133">Transmembrane helix</keyword>
<keyword evidence="16" id="KW-1185">Reference proteome</keyword>
<keyword evidence="6" id="KW-0808">Transferase</keyword>
<dbReference type="Proteomes" id="UP000027361">
    <property type="component" value="Unassembled WGS sequence"/>
</dbReference>
<evidence type="ECO:0000256" key="1">
    <source>
        <dbReference type="ARBA" id="ARBA00001946"/>
    </source>
</evidence>
<sequence length="537" mass="59471">MSSQPVHPSGSREPWQARQPRRRKAQPSSSSASKVQGTLHRNRPFRVLFLPIVVLAFGLLHCLFHLLVSIGRTTRRIRRGLTRRNRMSIEAVFEHIGHRMRAQLDSFNAGEGEDWPVELQVVHDVEVGSGQRVASIKVARHLAIVFADRSDTLAGTLWKALKARAAPQTHAWEQQESARLLERQAFLVQEARKAVRWAALLGVDQISIYDDRGLLKDHFSRSAEAGRPHRWTQTAEACMPLSERIGEGEQMASGASSDASSSIASLDFDQSSGTGGLASSASSLPSTEPIDAIKAYAPARPVTVPFTRQGPGADTEAVRASEKIEHCWPRFSSYHIEVELCISGQHDVSLEFLQARRKAAIWRRQSLGFQDRASPPPASSPPPLALPLHVTLNVLSREDGKHELVGIANELRERVQEQTEEEIEVYGSSCSQGGVNQSSSAAERKERREIRSLLLDRIDARKVDAALEERGCMGEPELLIVKGGSRRVIALHGFPPWPVRLTEIYHCGAVNAHEGLKEEDVLNALLQYSGSTQRYGR</sequence>
<reference evidence="15 16" key="1">
    <citation type="submission" date="2014-05" db="EMBL/GenBank/DDBJ databases">
        <title>Draft genome sequence of a rare smut relative, Tilletiaria anomala UBC 951.</title>
        <authorList>
            <consortium name="DOE Joint Genome Institute"/>
            <person name="Toome M."/>
            <person name="Kuo A."/>
            <person name="Henrissat B."/>
            <person name="Lipzen A."/>
            <person name="Tritt A."/>
            <person name="Yoshinaga Y."/>
            <person name="Zane M."/>
            <person name="Barry K."/>
            <person name="Grigoriev I.V."/>
            <person name="Spatafora J.W."/>
            <person name="Aimea M.C."/>
        </authorList>
    </citation>
    <scope>NUCLEOTIDE SEQUENCE [LARGE SCALE GENOMIC DNA]</scope>
    <source>
        <strain evidence="15 16">UBC 951</strain>
    </source>
</reference>
<evidence type="ECO:0000313" key="15">
    <source>
        <dbReference type="EMBL" id="KDN38942.1"/>
    </source>
</evidence>
<dbReference type="InterPro" id="IPR038887">
    <property type="entry name" value="Nus1/NgBR"/>
</dbReference>
<evidence type="ECO:0000256" key="12">
    <source>
        <dbReference type="ARBA" id="ARBA00047353"/>
    </source>
</evidence>
<evidence type="ECO:0000256" key="7">
    <source>
        <dbReference type="ARBA" id="ARBA00022692"/>
    </source>
</evidence>
<evidence type="ECO:0000256" key="6">
    <source>
        <dbReference type="ARBA" id="ARBA00022679"/>
    </source>
</evidence>
<feature type="compositionally biased region" description="Polar residues" evidence="13">
    <location>
        <begin position="428"/>
        <end position="441"/>
    </location>
</feature>
<proteinExistence type="inferred from homology"/>
<evidence type="ECO:0000256" key="5">
    <source>
        <dbReference type="ARBA" id="ARBA00012596"/>
    </source>
</evidence>
<dbReference type="AlphaFoldDB" id="A0A066VB32"/>
<dbReference type="HOGENOM" id="CLU_584216_0_0_1"/>
<evidence type="ECO:0000256" key="13">
    <source>
        <dbReference type="SAM" id="MobiDB-lite"/>
    </source>
</evidence>
<comment type="pathway">
    <text evidence="3">Protein modification; protein glycosylation.</text>
</comment>
<feature type="transmembrane region" description="Helical" evidence="14">
    <location>
        <begin position="48"/>
        <end position="70"/>
    </location>
</feature>
<evidence type="ECO:0000256" key="8">
    <source>
        <dbReference type="ARBA" id="ARBA00022824"/>
    </source>
</evidence>
<gene>
    <name evidence="15" type="ORF">K437DRAFT_276154</name>
</gene>
<evidence type="ECO:0000256" key="3">
    <source>
        <dbReference type="ARBA" id="ARBA00004922"/>
    </source>
</evidence>
<organism evidence="15 16">
    <name type="scientific">Tilletiaria anomala (strain ATCC 24038 / CBS 436.72 / UBC 951)</name>
    <dbReference type="NCBI Taxonomy" id="1037660"/>
    <lineage>
        <taxon>Eukaryota</taxon>
        <taxon>Fungi</taxon>
        <taxon>Dikarya</taxon>
        <taxon>Basidiomycota</taxon>
        <taxon>Ustilaginomycotina</taxon>
        <taxon>Exobasidiomycetes</taxon>
        <taxon>Georgefischeriales</taxon>
        <taxon>Tilletiariaceae</taxon>
        <taxon>Tilletiaria</taxon>
    </lineage>
</organism>
<dbReference type="Gene3D" id="3.40.1180.10">
    <property type="entry name" value="Decaprenyl diphosphate synthase-like"/>
    <property type="match status" value="1"/>
</dbReference>